<feature type="domain" description="N-acetyltransferase" evidence="1">
    <location>
        <begin position="8"/>
        <end position="157"/>
    </location>
</feature>
<evidence type="ECO:0000313" key="3">
    <source>
        <dbReference type="Proteomes" id="UP000571183"/>
    </source>
</evidence>
<dbReference type="GO" id="GO:0008999">
    <property type="term" value="F:protein-N-terminal-alanine acetyltransferase activity"/>
    <property type="evidence" value="ECO:0007669"/>
    <property type="project" value="TreeGrafter"/>
</dbReference>
<sequence length="182" mass="19506">MSSELAAFHLRPVRESDAPAILAAFKDPEMSRQGDVVDHATATTYAAHLAANPTAFAIATDTELVGVVALSADPENKLGWCWYWIAAPYRGQGITSASARTLANWALTTGGFYRLELGHRANNPASGRVAVAAGFVQEGLEREKFLISGIRYDVLTYGRLATDPVPAGPVLELEPHPDFVAL</sequence>
<evidence type="ECO:0000313" key="2">
    <source>
        <dbReference type="EMBL" id="MBB4071777.1"/>
    </source>
</evidence>
<dbReference type="Proteomes" id="UP000571183">
    <property type="component" value="Unassembled WGS sequence"/>
</dbReference>
<proteinExistence type="predicted"/>
<dbReference type="InterPro" id="IPR051908">
    <property type="entry name" value="Ribosomal_N-acetyltransferase"/>
</dbReference>
<name>A0A840DNW7_9MICO</name>
<dbReference type="EMBL" id="JACIFD010000009">
    <property type="protein sequence ID" value="MBB4071777.1"/>
    <property type="molecule type" value="Genomic_DNA"/>
</dbReference>
<reference evidence="2" key="1">
    <citation type="submission" date="2020-08" db="EMBL/GenBank/DDBJ databases">
        <title>Sequencing the genomes of 1000 actinobacteria strains.</title>
        <authorList>
            <person name="Klenk H.-P."/>
        </authorList>
    </citation>
    <scope>NUCLEOTIDE SEQUENCE [LARGE SCALE GENOMIC DNA]</scope>
    <source>
        <strain evidence="2">DSM 27064</strain>
    </source>
</reference>
<keyword evidence="2" id="KW-0808">Transferase</keyword>
<keyword evidence="3" id="KW-1185">Reference proteome</keyword>
<dbReference type="PROSITE" id="PS51186">
    <property type="entry name" value="GNAT"/>
    <property type="match status" value="1"/>
</dbReference>
<evidence type="ECO:0000259" key="1">
    <source>
        <dbReference type="PROSITE" id="PS51186"/>
    </source>
</evidence>
<dbReference type="PANTHER" id="PTHR43441:SF10">
    <property type="entry name" value="ACETYLTRANSFERASE"/>
    <property type="match status" value="1"/>
</dbReference>
<accession>A0A840DNW7</accession>
<dbReference type="AlphaFoldDB" id="A0A840DNW7"/>
<dbReference type="GO" id="GO:1990189">
    <property type="term" value="F:protein N-terminal-serine acetyltransferase activity"/>
    <property type="evidence" value="ECO:0007669"/>
    <property type="project" value="TreeGrafter"/>
</dbReference>
<dbReference type="InterPro" id="IPR016181">
    <property type="entry name" value="Acyl_CoA_acyltransferase"/>
</dbReference>
<organism evidence="2 3">
    <name type="scientific">Canibacter oris</name>
    <dbReference type="NCBI Taxonomy" id="1365628"/>
    <lineage>
        <taxon>Bacteria</taxon>
        <taxon>Bacillati</taxon>
        <taxon>Actinomycetota</taxon>
        <taxon>Actinomycetes</taxon>
        <taxon>Micrococcales</taxon>
        <taxon>Microbacteriaceae</taxon>
        <taxon>Canibacter</taxon>
    </lineage>
</organism>
<protein>
    <submittedName>
        <fullName evidence="2">RimJ/RimL family protein N-acetyltransferase</fullName>
    </submittedName>
</protein>
<dbReference type="Pfam" id="PF13302">
    <property type="entry name" value="Acetyltransf_3"/>
    <property type="match status" value="1"/>
</dbReference>
<dbReference type="Gene3D" id="3.40.630.30">
    <property type="match status" value="1"/>
</dbReference>
<dbReference type="InterPro" id="IPR000182">
    <property type="entry name" value="GNAT_dom"/>
</dbReference>
<dbReference type="RefSeq" id="WP_183304765.1">
    <property type="nucleotide sequence ID" value="NZ_JACIFD010000009.1"/>
</dbReference>
<dbReference type="PANTHER" id="PTHR43441">
    <property type="entry name" value="RIBOSOMAL-PROTEIN-SERINE ACETYLTRANSFERASE"/>
    <property type="match status" value="1"/>
</dbReference>
<dbReference type="GO" id="GO:0005737">
    <property type="term" value="C:cytoplasm"/>
    <property type="evidence" value="ECO:0007669"/>
    <property type="project" value="TreeGrafter"/>
</dbReference>
<gene>
    <name evidence="2" type="ORF">F5897_001091</name>
</gene>
<comment type="caution">
    <text evidence="2">The sequence shown here is derived from an EMBL/GenBank/DDBJ whole genome shotgun (WGS) entry which is preliminary data.</text>
</comment>
<dbReference type="SUPFAM" id="SSF55729">
    <property type="entry name" value="Acyl-CoA N-acyltransferases (Nat)"/>
    <property type="match status" value="1"/>
</dbReference>